<organism evidence="1 2">
    <name type="scientific">[Bacteroides] pectinophilus ATCC 43243</name>
    <dbReference type="NCBI Taxonomy" id="483218"/>
    <lineage>
        <taxon>Bacteria</taxon>
        <taxon>Bacillati</taxon>
        <taxon>Bacillota</taxon>
        <taxon>Clostridia</taxon>
        <taxon>Eubacteriales</taxon>
    </lineage>
</organism>
<evidence type="ECO:0000313" key="2">
    <source>
        <dbReference type="Proteomes" id="UP000003136"/>
    </source>
</evidence>
<dbReference type="AlphaFoldDB" id="B7AUU0"/>
<comment type="caution">
    <text evidence="1">The sequence shown here is derived from an EMBL/GenBank/DDBJ whole genome shotgun (WGS) entry which is preliminary data.</text>
</comment>
<accession>B7AUU0</accession>
<dbReference type="EMBL" id="ABVQ01000037">
    <property type="protein sequence ID" value="EEC55981.1"/>
    <property type="molecule type" value="Genomic_DNA"/>
</dbReference>
<evidence type="ECO:0000313" key="1">
    <source>
        <dbReference type="EMBL" id="EEC55981.1"/>
    </source>
</evidence>
<protein>
    <submittedName>
        <fullName evidence="1">Uncharacterized protein</fullName>
    </submittedName>
</protein>
<dbReference type="Proteomes" id="UP000003136">
    <property type="component" value="Unassembled WGS sequence"/>
</dbReference>
<keyword evidence="2" id="KW-1185">Reference proteome</keyword>
<gene>
    <name evidence="1" type="ORF">BACPEC_02488</name>
</gene>
<dbReference type="HOGENOM" id="CLU_2731658_0_0_9"/>
<reference evidence="1 2" key="1">
    <citation type="submission" date="2008-11" db="EMBL/GenBank/DDBJ databases">
        <title>Draft genome sequence of Bacteroides pectinophilus (ATCC 43243).</title>
        <authorList>
            <person name="Sudarsanam P."/>
            <person name="Ley R."/>
            <person name="Guruge J."/>
            <person name="Turnbaugh P.J."/>
            <person name="Mahowald M."/>
            <person name="Liep D."/>
            <person name="Gordon J."/>
        </authorList>
    </citation>
    <scope>NUCLEOTIDE SEQUENCE [LARGE SCALE GENOMIC DNA]</scope>
    <source>
        <strain evidence="1 2">ATCC 43243</strain>
    </source>
</reference>
<proteinExistence type="predicted"/>
<name>B7AUU0_9FIRM</name>
<sequence length="71" mass="8465">MIIHFCFHHLFDGAAKQILKRILDIFSGFNIILLKKLLNDVSLSLCHYYFVYRFLFSSCHNKRPPMIYILS</sequence>
<reference evidence="1 2" key="2">
    <citation type="submission" date="2008-11" db="EMBL/GenBank/DDBJ databases">
        <authorList>
            <person name="Fulton L."/>
            <person name="Clifton S."/>
            <person name="Fulton B."/>
            <person name="Xu J."/>
            <person name="Minx P."/>
            <person name="Pepin K.H."/>
            <person name="Johnson M."/>
            <person name="Bhonagiri V."/>
            <person name="Nash W.E."/>
            <person name="Mardis E.R."/>
            <person name="Wilson R.K."/>
        </authorList>
    </citation>
    <scope>NUCLEOTIDE SEQUENCE [LARGE SCALE GENOMIC DNA]</scope>
    <source>
        <strain evidence="1 2">ATCC 43243</strain>
    </source>
</reference>